<dbReference type="GO" id="GO:0022857">
    <property type="term" value="F:transmembrane transporter activity"/>
    <property type="evidence" value="ECO:0007669"/>
    <property type="project" value="InterPro"/>
</dbReference>
<evidence type="ECO:0000256" key="1">
    <source>
        <dbReference type="ARBA" id="ARBA00004651"/>
    </source>
</evidence>
<dbReference type="Proteomes" id="UP000008120">
    <property type="component" value="Chromosome"/>
</dbReference>
<evidence type="ECO:0000256" key="5">
    <source>
        <dbReference type="ARBA" id="ARBA00023136"/>
    </source>
</evidence>
<reference evidence="7 9" key="2">
    <citation type="journal article" date="2011" name="Nucleic Acids Res.">
        <title>Insights into the evolution of Archaea and eukaryotic protein modifier systems revealed by the genome of a novel archaeal group.</title>
        <authorList>
            <person name="Nunoura T."/>
            <person name="Takaki Y."/>
            <person name="Kakuta J."/>
            <person name="Nishi S."/>
            <person name="Sugahara J."/>
            <person name="Kazama H."/>
            <person name="Chee G."/>
            <person name="Hattori M."/>
            <person name="Kanai A."/>
            <person name="Atomi H."/>
            <person name="Takai K."/>
            <person name="Takami H."/>
        </authorList>
    </citation>
    <scope>NUCLEOTIDE SEQUENCE [LARGE SCALE GENOMIC DNA]</scope>
</reference>
<protein>
    <submittedName>
        <fullName evidence="7">Sugar ABC transporter permease</fullName>
    </submittedName>
</protein>
<feature type="transmembrane region" description="Helical" evidence="6">
    <location>
        <begin position="191"/>
        <end position="215"/>
    </location>
</feature>
<keyword evidence="3 6" id="KW-0812">Transmembrane</keyword>
<dbReference type="GO" id="GO:0005886">
    <property type="term" value="C:plasma membrane"/>
    <property type="evidence" value="ECO:0007669"/>
    <property type="project" value="UniProtKB-SubCell"/>
</dbReference>
<feature type="transmembrane region" description="Helical" evidence="6">
    <location>
        <begin position="119"/>
        <end position="139"/>
    </location>
</feature>
<feature type="transmembrane region" description="Helical" evidence="6">
    <location>
        <begin position="61"/>
        <end position="85"/>
    </location>
</feature>
<evidence type="ECO:0000256" key="2">
    <source>
        <dbReference type="ARBA" id="ARBA00022475"/>
    </source>
</evidence>
<feature type="transmembrane region" description="Helical" evidence="6">
    <location>
        <begin position="332"/>
        <end position="351"/>
    </location>
</feature>
<organism evidence="7 9">
    <name type="scientific">Caldiarchaeum subterraneum</name>
    <dbReference type="NCBI Taxonomy" id="311458"/>
    <lineage>
        <taxon>Archaea</taxon>
        <taxon>Nitrososphaerota</taxon>
        <taxon>Candidatus Caldarchaeales</taxon>
        <taxon>Candidatus Caldarchaeaceae</taxon>
        <taxon>Candidatus Caldarchaeum</taxon>
    </lineage>
</organism>
<keyword evidence="5 6" id="KW-0472">Membrane</keyword>
<dbReference type="EMBL" id="BA000048">
    <property type="protein sequence ID" value="BAJ50389.1"/>
    <property type="molecule type" value="Genomic_DNA"/>
</dbReference>
<dbReference type="CDD" id="cd06580">
    <property type="entry name" value="TM_PBP1_transp_TpRbsC_like"/>
    <property type="match status" value="1"/>
</dbReference>
<feature type="transmembrane region" description="Helical" evidence="6">
    <location>
        <begin position="245"/>
        <end position="265"/>
    </location>
</feature>
<keyword evidence="2" id="KW-1003">Cell membrane</keyword>
<feature type="transmembrane region" description="Helical" evidence="6">
    <location>
        <begin position="285"/>
        <end position="301"/>
    </location>
</feature>
<gene>
    <name evidence="8" type="ORF">CSUB_C0528</name>
    <name evidence="7" type="ORF">HGMM_F52E01C10</name>
</gene>
<dbReference type="InterPro" id="IPR001851">
    <property type="entry name" value="ABC_transp_permease"/>
</dbReference>
<evidence type="ECO:0000256" key="6">
    <source>
        <dbReference type="SAM" id="Phobius"/>
    </source>
</evidence>
<feature type="transmembrane region" description="Helical" evidence="6">
    <location>
        <begin position="151"/>
        <end position="171"/>
    </location>
</feature>
<dbReference type="KEGG" id="csu:CSUB_C0528"/>
<dbReference type="AlphaFoldDB" id="E6N5J6"/>
<dbReference type="EMBL" id="AP011841">
    <property type="protein sequence ID" value="BAJ47565.1"/>
    <property type="molecule type" value="Genomic_DNA"/>
</dbReference>
<keyword evidence="4 6" id="KW-1133">Transmembrane helix</keyword>
<evidence type="ECO:0000313" key="9">
    <source>
        <dbReference type="Proteomes" id="UP000008120"/>
    </source>
</evidence>
<proteinExistence type="predicted"/>
<name>E6N5J6_CALS0</name>
<evidence type="ECO:0000256" key="3">
    <source>
        <dbReference type="ARBA" id="ARBA00022692"/>
    </source>
</evidence>
<accession>E6N5J6</accession>
<dbReference type="STRING" id="311458.CSUB_C0528"/>
<sequence>MLSHTKLKRERLVTISGIRGVQISIYSTIASFIVFSIVLSVEGADPLTAYQNMFSFALDPQLGLPLTIHRSMLILFSTLAFIVPLRAGFWNIGMEGQFYLGTIGAFFVAYSLPDYPPEVLIPLMILSGMVFGALYGALAGILRGKFNVNEVVVTLMLNNIAFWMVYLLTVGGPWAGTAESTSRPLPKNAQAPFILGTPFTTFLAIAFAFILYFFLSKTVAGFKIRILGHSPTAAKFVGIDEFKTAVLVMSLGGALAGVAGYHMWAGDPAYLRIPRPDAYKAVGDLTYWGIIIGLVCLLNPIPAMPASFFIGSIIVGSTVLVRRFRLPFGLDFLFLGIISIIFATFQFFLYYRIKVKGK</sequence>
<dbReference type="PANTHER" id="PTHR47089:SF1">
    <property type="entry name" value="GUANOSINE ABC TRANSPORTER PERMEASE PROTEIN NUPP"/>
    <property type="match status" value="1"/>
</dbReference>
<dbReference type="Pfam" id="PF02653">
    <property type="entry name" value="BPD_transp_2"/>
    <property type="match status" value="1"/>
</dbReference>
<dbReference type="PANTHER" id="PTHR47089">
    <property type="entry name" value="ABC TRANSPORTER, PERMEASE PROTEIN"/>
    <property type="match status" value="1"/>
</dbReference>
<evidence type="ECO:0000256" key="4">
    <source>
        <dbReference type="ARBA" id="ARBA00022989"/>
    </source>
</evidence>
<feature type="transmembrane region" description="Helical" evidence="6">
    <location>
        <begin position="97"/>
        <end position="113"/>
    </location>
</feature>
<evidence type="ECO:0000313" key="8">
    <source>
        <dbReference type="EMBL" id="BAJ50389.1"/>
    </source>
</evidence>
<comment type="subcellular location">
    <subcellularLocation>
        <location evidence="1">Cell membrane</location>
        <topology evidence="1">Multi-pass membrane protein</topology>
    </subcellularLocation>
</comment>
<feature type="transmembrane region" description="Helical" evidence="6">
    <location>
        <begin position="21"/>
        <end position="41"/>
    </location>
</feature>
<dbReference type="BioCyc" id="CCAL311458:G131R-536-MONOMER"/>
<evidence type="ECO:0000313" key="7">
    <source>
        <dbReference type="EMBL" id="BAJ47565.1"/>
    </source>
</evidence>
<reference evidence="7 9" key="1">
    <citation type="journal article" date="2005" name="Environ. Microbiol.">
        <title>Genetic and functional properties of uncultivated thermophilic crenarchaeotes from a subsurface gold mine as revealed by analysis of genome fragments.</title>
        <authorList>
            <person name="Nunoura T."/>
            <person name="Hirayama H."/>
            <person name="Takami H."/>
            <person name="Oida H."/>
            <person name="Nishi S."/>
            <person name="Shimamura S."/>
            <person name="Suzuki Y."/>
            <person name="Inagaki F."/>
            <person name="Takai K."/>
            <person name="Nealson K.H."/>
            <person name="Horikoshi K."/>
        </authorList>
    </citation>
    <scope>NUCLEOTIDE SEQUENCE [LARGE SCALE GENOMIC DNA]</scope>
</reference>